<dbReference type="InParanoid" id="A0A1X7T2E1"/>
<dbReference type="PROSITE" id="PS50017">
    <property type="entry name" value="DEATH_DOMAIN"/>
    <property type="match status" value="1"/>
</dbReference>
<feature type="domain" description="Death" evidence="2">
    <location>
        <begin position="431"/>
        <end position="505"/>
    </location>
</feature>
<reference evidence="3" key="2">
    <citation type="submission" date="2017-05" db="UniProtKB">
        <authorList>
            <consortium name="EnsemblMetazoa"/>
        </authorList>
    </citation>
    <scope>IDENTIFICATION</scope>
</reference>
<organism evidence="3">
    <name type="scientific">Amphimedon queenslandica</name>
    <name type="common">Sponge</name>
    <dbReference type="NCBI Taxonomy" id="400682"/>
    <lineage>
        <taxon>Eukaryota</taxon>
        <taxon>Metazoa</taxon>
        <taxon>Porifera</taxon>
        <taxon>Demospongiae</taxon>
        <taxon>Heteroscleromorpha</taxon>
        <taxon>Haplosclerida</taxon>
        <taxon>Niphatidae</taxon>
        <taxon>Amphimedon</taxon>
    </lineage>
</organism>
<dbReference type="InterPro" id="IPR000488">
    <property type="entry name" value="Death_dom"/>
</dbReference>
<dbReference type="EnsemblMetazoa" id="Aqu2.1.08613_001">
    <property type="protein sequence ID" value="Aqu2.1.08613_001"/>
    <property type="gene ID" value="Aqu2.1.08613"/>
</dbReference>
<evidence type="ECO:0000313" key="4">
    <source>
        <dbReference type="Proteomes" id="UP000007879"/>
    </source>
</evidence>
<dbReference type="InterPro" id="IPR011029">
    <property type="entry name" value="DEATH-like_dom_sf"/>
</dbReference>
<dbReference type="CDD" id="cd01670">
    <property type="entry name" value="Death"/>
    <property type="match status" value="1"/>
</dbReference>
<dbReference type="AlphaFoldDB" id="A0A1X7T2E1"/>
<dbReference type="GO" id="GO:0007165">
    <property type="term" value="P:signal transduction"/>
    <property type="evidence" value="ECO:0007669"/>
    <property type="project" value="InterPro"/>
</dbReference>
<dbReference type="KEGG" id="aqu:109590195"/>
<evidence type="ECO:0000259" key="2">
    <source>
        <dbReference type="PROSITE" id="PS50017"/>
    </source>
</evidence>
<keyword evidence="1" id="KW-0175">Coiled coil</keyword>
<dbReference type="EnsemblMetazoa" id="XM_020006114.1">
    <property type="protein sequence ID" value="XP_019861673.1"/>
    <property type="gene ID" value="LOC109590195"/>
</dbReference>
<evidence type="ECO:0000313" key="3">
    <source>
        <dbReference type="EnsemblMetazoa" id="Aqu2.1.08613_001"/>
    </source>
</evidence>
<accession>A0A1X7T2E1</accession>
<proteinExistence type="predicted"/>
<keyword evidence="4" id="KW-1185">Reference proteome</keyword>
<dbReference type="Gene3D" id="1.10.533.10">
    <property type="entry name" value="Death Domain, Fas"/>
    <property type="match status" value="1"/>
</dbReference>
<feature type="coiled-coil region" evidence="1">
    <location>
        <begin position="362"/>
        <end position="410"/>
    </location>
</feature>
<dbReference type="SUPFAM" id="SSF47986">
    <property type="entry name" value="DEATH domain"/>
    <property type="match status" value="1"/>
</dbReference>
<reference evidence="4" key="1">
    <citation type="journal article" date="2010" name="Nature">
        <title>The Amphimedon queenslandica genome and the evolution of animal complexity.</title>
        <authorList>
            <person name="Srivastava M."/>
            <person name="Simakov O."/>
            <person name="Chapman J."/>
            <person name="Fahey B."/>
            <person name="Gauthier M.E."/>
            <person name="Mitros T."/>
            <person name="Richards G.S."/>
            <person name="Conaco C."/>
            <person name="Dacre M."/>
            <person name="Hellsten U."/>
            <person name="Larroux C."/>
            <person name="Putnam N.H."/>
            <person name="Stanke M."/>
            <person name="Adamska M."/>
            <person name="Darling A."/>
            <person name="Degnan S.M."/>
            <person name="Oakley T.H."/>
            <person name="Plachetzki D.C."/>
            <person name="Zhai Y."/>
            <person name="Adamski M."/>
            <person name="Calcino A."/>
            <person name="Cummins S.F."/>
            <person name="Goodstein D.M."/>
            <person name="Harris C."/>
            <person name="Jackson D.J."/>
            <person name="Leys S.P."/>
            <person name="Shu S."/>
            <person name="Woodcroft B.J."/>
            <person name="Vervoort M."/>
            <person name="Kosik K.S."/>
            <person name="Manning G."/>
            <person name="Degnan B.M."/>
            <person name="Rokhsar D.S."/>
        </authorList>
    </citation>
    <scope>NUCLEOTIDE SEQUENCE [LARGE SCALE GENOMIC DNA]</scope>
</reference>
<sequence>MQFDKIQGGSLLVGEPLRAVCVTVAEDHEKLRALAGVFLKFEITASIGQEIFEDYSNIYLTTVQNNDDSTQPQLQEKEIRVNRAAHECSFEAMRGKFCVFLEKMRSILSEKTKLEELKRFLERFDPELKSQLQRTRSFNGLLKIIEKKCNIVNVAAMETIANRYDLEDGISLVSGYKEEIKKFSNEMKLAFTLSKKLVLASNSSLTCEKIGFLLDWEPSDHLLEDIRLLLERAFDDLANEVVVQTIEKANSILIICYAPLYLMNALFLEAQANLPTLLKEFDLIQLTIGHYTLYDRNKEKEIKSVEENFQFSMNEELLRTESLQQFLKTEHIESTEISTSESELIELQATRKKQLSAVLMDNERLSKSESDLKRSLAECEERISSQAAELKELKRLLEEKRKKMLKKVLQPSDDIDIHDLLVNKCQLKPDKWFDLGLRLGLQKGTLDVIRSNNSTASECLLDCLSKWLRRADDVDRRGGATWDSLSDSLRSMGLFNVATNLDREKRPFLAIFENQCRSIDLSENFMDVVAVLQEKQVISEELASSMKSMDGFAQSNALISALREAIKVNGKALQIYASILCKSPHYQYDGQRLLRDYDNEVFKESLSDEKHEDASSSAITPTNLVEIPVGKSITKQIESIRKSYARMMYKVQAAIVKQSPDFGILKTLVKVRRTDLASKLVVCATYDSILNLIEEECCSLVDIEMLEFVVEEIDIVEALESIERYKEYLDKSCVSIFDSLNLKETFASAKTDSLQFEAATYVFDWRPKGQTFKDIYNVLFKVSGKEVVVKYV</sequence>
<protein>
    <recommendedName>
        <fullName evidence="2">Death domain-containing protein</fullName>
    </recommendedName>
</protein>
<evidence type="ECO:0000256" key="1">
    <source>
        <dbReference type="SAM" id="Coils"/>
    </source>
</evidence>
<dbReference type="Proteomes" id="UP000007879">
    <property type="component" value="Unassembled WGS sequence"/>
</dbReference>
<name>A0A1X7T2E1_AMPQE</name>
<gene>
    <name evidence="3" type="primary">109590195</name>
</gene>